<dbReference type="AlphaFoldDB" id="A0AAD4BJ31"/>
<evidence type="ECO:0000313" key="2">
    <source>
        <dbReference type="EMBL" id="KAF8431910.1"/>
    </source>
</evidence>
<feature type="region of interest" description="Disordered" evidence="1">
    <location>
        <begin position="1"/>
        <end position="111"/>
    </location>
</feature>
<sequence length="197" mass="21870">MAARTVSEVANWDGRLDQQRQNAKWRRPSSSLVRDPYHAPLENQPLEIFEPSGKFSGMKRAEQSSAFRSNPKRHSLATSSANARLASRADTTSTLSHESHHYRQASSIANTAPNLASRSSSLIPSPKLSHLTPNSSVHALRVLNPRPTSSRERIAPSQPTSTIETDVIDLTLEDTEDELFVNDMLVSLWFRSDQNPG</sequence>
<dbReference type="Proteomes" id="UP001194468">
    <property type="component" value="Unassembled WGS sequence"/>
</dbReference>
<dbReference type="EMBL" id="WHUW01000045">
    <property type="protein sequence ID" value="KAF8431910.1"/>
    <property type="molecule type" value="Genomic_DNA"/>
</dbReference>
<protein>
    <submittedName>
        <fullName evidence="2">Uncharacterized protein</fullName>
    </submittedName>
</protein>
<keyword evidence="3" id="KW-1185">Reference proteome</keyword>
<reference evidence="2" key="2">
    <citation type="journal article" date="2020" name="Nat. Commun.">
        <title>Large-scale genome sequencing of mycorrhizal fungi provides insights into the early evolution of symbiotic traits.</title>
        <authorList>
            <person name="Miyauchi S."/>
            <person name="Kiss E."/>
            <person name="Kuo A."/>
            <person name="Drula E."/>
            <person name="Kohler A."/>
            <person name="Sanchez-Garcia M."/>
            <person name="Morin E."/>
            <person name="Andreopoulos B."/>
            <person name="Barry K.W."/>
            <person name="Bonito G."/>
            <person name="Buee M."/>
            <person name="Carver A."/>
            <person name="Chen C."/>
            <person name="Cichocki N."/>
            <person name="Clum A."/>
            <person name="Culley D."/>
            <person name="Crous P.W."/>
            <person name="Fauchery L."/>
            <person name="Girlanda M."/>
            <person name="Hayes R.D."/>
            <person name="Keri Z."/>
            <person name="LaButti K."/>
            <person name="Lipzen A."/>
            <person name="Lombard V."/>
            <person name="Magnuson J."/>
            <person name="Maillard F."/>
            <person name="Murat C."/>
            <person name="Nolan M."/>
            <person name="Ohm R.A."/>
            <person name="Pangilinan J."/>
            <person name="Pereira M.F."/>
            <person name="Perotto S."/>
            <person name="Peter M."/>
            <person name="Pfister S."/>
            <person name="Riley R."/>
            <person name="Sitrit Y."/>
            <person name="Stielow J.B."/>
            <person name="Szollosi G."/>
            <person name="Zifcakova L."/>
            <person name="Stursova M."/>
            <person name="Spatafora J.W."/>
            <person name="Tedersoo L."/>
            <person name="Vaario L.M."/>
            <person name="Yamada A."/>
            <person name="Yan M."/>
            <person name="Wang P."/>
            <person name="Xu J."/>
            <person name="Bruns T."/>
            <person name="Baldrian P."/>
            <person name="Vilgalys R."/>
            <person name="Dunand C."/>
            <person name="Henrissat B."/>
            <person name="Grigoriev I.V."/>
            <person name="Hibbett D."/>
            <person name="Nagy L.G."/>
            <person name="Martin F.M."/>
        </authorList>
    </citation>
    <scope>NUCLEOTIDE SEQUENCE</scope>
    <source>
        <strain evidence="2">BED1</strain>
    </source>
</reference>
<comment type="caution">
    <text evidence="2">The sequence shown here is derived from an EMBL/GenBank/DDBJ whole genome shotgun (WGS) entry which is preliminary data.</text>
</comment>
<name>A0AAD4BJ31_BOLED</name>
<reference evidence="2" key="1">
    <citation type="submission" date="2019-10" db="EMBL/GenBank/DDBJ databases">
        <authorList>
            <consortium name="DOE Joint Genome Institute"/>
            <person name="Kuo A."/>
            <person name="Miyauchi S."/>
            <person name="Kiss E."/>
            <person name="Drula E."/>
            <person name="Kohler A."/>
            <person name="Sanchez-Garcia M."/>
            <person name="Andreopoulos B."/>
            <person name="Barry K.W."/>
            <person name="Bonito G."/>
            <person name="Buee M."/>
            <person name="Carver A."/>
            <person name="Chen C."/>
            <person name="Cichocki N."/>
            <person name="Clum A."/>
            <person name="Culley D."/>
            <person name="Crous P.W."/>
            <person name="Fauchery L."/>
            <person name="Girlanda M."/>
            <person name="Hayes R."/>
            <person name="Keri Z."/>
            <person name="LaButti K."/>
            <person name="Lipzen A."/>
            <person name="Lombard V."/>
            <person name="Magnuson J."/>
            <person name="Maillard F."/>
            <person name="Morin E."/>
            <person name="Murat C."/>
            <person name="Nolan M."/>
            <person name="Ohm R."/>
            <person name="Pangilinan J."/>
            <person name="Pereira M."/>
            <person name="Perotto S."/>
            <person name="Peter M."/>
            <person name="Riley R."/>
            <person name="Sitrit Y."/>
            <person name="Stielow B."/>
            <person name="Szollosi G."/>
            <person name="Zifcakova L."/>
            <person name="Stursova M."/>
            <person name="Spatafora J.W."/>
            <person name="Tedersoo L."/>
            <person name="Vaario L.-M."/>
            <person name="Yamada A."/>
            <person name="Yan M."/>
            <person name="Wang P."/>
            <person name="Xu J."/>
            <person name="Bruns T."/>
            <person name="Baldrian P."/>
            <person name="Vilgalys R."/>
            <person name="Henrissat B."/>
            <person name="Grigoriev I.V."/>
            <person name="Hibbett D."/>
            <person name="Nagy L.G."/>
            <person name="Martin F.M."/>
        </authorList>
    </citation>
    <scope>NUCLEOTIDE SEQUENCE</scope>
    <source>
        <strain evidence="2">BED1</strain>
    </source>
</reference>
<organism evidence="2 3">
    <name type="scientific">Boletus edulis BED1</name>
    <dbReference type="NCBI Taxonomy" id="1328754"/>
    <lineage>
        <taxon>Eukaryota</taxon>
        <taxon>Fungi</taxon>
        <taxon>Dikarya</taxon>
        <taxon>Basidiomycota</taxon>
        <taxon>Agaricomycotina</taxon>
        <taxon>Agaricomycetes</taxon>
        <taxon>Agaricomycetidae</taxon>
        <taxon>Boletales</taxon>
        <taxon>Boletineae</taxon>
        <taxon>Boletaceae</taxon>
        <taxon>Boletoideae</taxon>
        <taxon>Boletus</taxon>
    </lineage>
</organism>
<proteinExistence type="predicted"/>
<evidence type="ECO:0000313" key="3">
    <source>
        <dbReference type="Proteomes" id="UP001194468"/>
    </source>
</evidence>
<evidence type="ECO:0000256" key="1">
    <source>
        <dbReference type="SAM" id="MobiDB-lite"/>
    </source>
</evidence>
<accession>A0AAD4BJ31</accession>
<gene>
    <name evidence="2" type="ORF">L210DRAFT_2875735</name>
</gene>